<gene>
    <name evidence="1" type="ORF">CEXT_192971</name>
</gene>
<evidence type="ECO:0008006" key="3">
    <source>
        <dbReference type="Google" id="ProtNLM"/>
    </source>
</evidence>
<keyword evidence="2" id="KW-1185">Reference proteome</keyword>
<dbReference type="EMBL" id="BPLR01014638">
    <property type="protein sequence ID" value="GIY70219.1"/>
    <property type="molecule type" value="Genomic_DNA"/>
</dbReference>
<dbReference type="AlphaFoldDB" id="A0AAV4VKR1"/>
<comment type="caution">
    <text evidence="1">The sequence shown here is derived from an EMBL/GenBank/DDBJ whole genome shotgun (WGS) entry which is preliminary data.</text>
</comment>
<name>A0AAV4VKR1_CAEEX</name>
<dbReference type="Proteomes" id="UP001054945">
    <property type="component" value="Unassembled WGS sequence"/>
</dbReference>
<evidence type="ECO:0000313" key="1">
    <source>
        <dbReference type="EMBL" id="GIY70219.1"/>
    </source>
</evidence>
<accession>A0AAV4VKR1</accession>
<reference evidence="1 2" key="1">
    <citation type="submission" date="2021-06" db="EMBL/GenBank/DDBJ databases">
        <title>Caerostris extrusa draft genome.</title>
        <authorList>
            <person name="Kono N."/>
            <person name="Arakawa K."/>
        </authorList>
    </citation>
    <scope>NUCLEOTIDE SEQUENCE [LARGE SCALE GENOMIC DNA]</scope>
</reference>
<protein>
    <recommendedName>
        <fullName evidence="3">Glutaredoxin</fullName>
    </recommendedName>
</protein>
<evidence type="ECO:0000313" key="2">
    <source>
        <dbReference type="Proteomes" id="UP001054945"/>
    </source>
</evidence>
<sequence>MSIITHRVTQFQSQECMFCKAVDPGHQRERDDTTQNRLQFIIRALTVPLTANGNKKETFQDQLGGIYHSESAVKFV</sequence>
<proteinExistence type="predicted"/>
<organism evidence="1 2">
    <name type="scientific">Caerostris extrusa</name>
    <name type="common">Bark spider</name>
    <name type="synonym">Caerostris bankana</name>
    <dbReference type="NCBI Taxonomy" id="172846"/>
    <lineage>
        <taxon>Eukaryota</taxon>
        <taxon>Metazoa</taxon>
        <taxon>Ecdysozoa</taxon>
        <taxon>Arthropoda</taxon>
        <taxon>Chelicerata</taxon>
        <taxon>Arachnida</taxon>
        <taxon>Araneae</taxon>
        <taxon>Araneomorphae</taxon>
        <taxon>Entelegynae</taxon>
        <taxon>Araneoidea</taxon>
        <taxon>Araneidae</taxon>
        <taxon>Caerostris</taxon>
    </lineage>
</organism>